<feature type="region of interest" description="Disordered" evidence="1">
    <location>
        <begin position="1"/>
        <end position="29"/>
    </location>
</feature>
<sequence length="51" mass="5445">MNKSSFPDGKRGCAGKSFPDGHESSRGSWSNLVGLVEKIVPTVKDENVQPA</sequence>
<evidence type="ECO:0000313" key="2">
    <source>
        <dbReference type="EMBL" id="VBB42010.1"/>
    </source>
</evidence>
<dbReference type="AlphaFoldDB" id="A0A653A1W1"/>
<gene>
    <name evidence="2" type="ORF">TRIP_B200150</name>
</gene>
<accession>A0A653A1W1</accession>
<proteinExistence type="predicted"/>
<dbReference type="EMBL" id="UPXX01000013">
    <property type="protein sequence ID" value="VBB42010.1"/>
    <property type="molecule type" value="Genomic_DNA"/>
</dbReference>
<evidence type="ECO:0000256" key="1">
    <source>
        <dbReference type="SAM" id="MobiDB-lite"/>
    </source>
</evidence>
<organism evidence="2">
    <name type="scientific">Uncultured Desulfatiglans sp</name>
    <dbReference type="NCBI Taxonomy" id="1748965"/>
    <lineage>
        <taxon>Bacteria</taxon>
        <taxon>Pseudomonadati</taxon>
        <taxon>Thermodesulfobacteriota</taxon>
        <taxon>Desulfobacteria</taxon>
        <taxon>Desulfatiglandales</taxon>
        <taxon>Desulfatiglandaceae</taxon>
        <taxon>Desulfatiglans</taxon>
        <taxon>environmental samples</taxon>
    </lineage>
</organism>
<name>A0A653A1W1_UNCDX</name>
<reference evidence="2" key="1">
    <citation type="submission" date="2018-07" db="EMBL/GenBank/DDBJ databases">
        <authorList>
            <consortium name="Genoscope - CEA"/>
            <person name="William W."/>
        </authorList>
    </citation>
    <scope>NUCLEOTIDE SEQUENCE</scope>
    <source>
        <strain evidence="2">IK1</strain>
    </source>
</reference>
<protein>
    <submittedName>
        <fullName evidence="2">Uncharacterized protein</fullName>
    </submittedName>
</protein>